<accession>A0A0R1VUE0</accession>
<evidence type="ECO:0000313" key="2">
    <source>
        <dbReference type="Proteomes" id="UP000051307"/>
    </source>
</evidence>
<dbReference type="AlphaFoldDB" id="A0A0R1VUE0"/>
<comment type="caution">
    <text evidence="1">The sequence shown here is derived from an EMBL/GenBank/DDBJ whole genome shotgun (WGS) entry which is preliminary data.</text>
</comment>
<reference evidence="1 2" key="1">
    <citation type="journal article" date="2015" name="Genome Announc.">
        <title>Expanding the biotechnology potential of lactobacilli through comparative genomics of 213 strains and associated genera.</title>
        <authorList>
            <person name="Sun Z."/>
            <person name="Harris H.M."/>
            <person name="McCann A."/>
            <person name="Guo C."/>
            <person name="Argimon S."/>
            <person name="Zhang W."/>
            <person name="Yang X."/>
            <person name="Jeffery I.B."/>
            <person name="Cooney J.C."/>
            <person name="Kagawa T.F."/>
            <person name="Liu W."/>
            <person name="Song Y."/>
            <person name="Salvetti E."/>
            <person name="Wrobel A."/>
            <person name="Rasinkangas P."/>
            <person name="Parkhill J."/>
            <person name="Rea M.C."/>
            <person name="O'Sullivan O."/>
            <person name="Ritari J."/>
            <person name="Douillard F.P."/>
            <person name="Paul Ross R."/>
            <person name="Yang R."/>
            <person name="Briner A.E."/>
            <person name="Felis G.E."/>
            <person name="de Vos W.M."/>
            <person name="Barrangou R."/>
            <person name="Klaenhammer T.R."/>
            <person name="Caufield P.W."/>
            <person name="Cui Y."/>
            <person name="Zhang H."/>
            <person name="O'Toole P.W."/>
        </authorList>
    </citation>
    <scope>NUCLEOTIDE SEQUENCE [LARGE SCALE GENOMIC DNA]</scope>
    <source>
        <strain evidence="1 2">DSM 16761</strain>
    </source>
</reference>
<evidence type="ECO:0000313" key="1">
    <source>
        <dbReference type="EMBL" id="KRM06326.1"/>
    </source>
</evidence>
<proteinExistence type="predicted"/>
<dbReference type="EMBL" id="AZFU01000007">
    <property type="protein sequence ID" value="KRM06326.1"/>
    <property type="molecule type" value="Genomic_DNA"/>
</dbReference>
<protein>
    <submittedName>
        <fullName evidence="1">Uncharacterized protein</fullName>
    </submittedName>
</protein>
<organism evidence="1 2">
    <name type="scientific">Lactobacillus kitasatonis DSM 16761 = JCM 1039</name>
    <dbReference type="NCBI Taxonomy" id="1423767"/>
    <lineage>
        <taxon>Bacteria</taxon>
        <taxon>Bacillati</taxon>
        <taxon>Bacillota</taxon>
        <taxon>Bacilli</taxon>
        <taxon>Lactobacillales</taxon>
        <taxon>Lactobacillaceae</taxon>
        <taxon>Lactobacillus</taxon>
    </lineage>
</organism>
<name>A0A0R1VUE0_9LACO</name>
<dbReference type="PATRIC" id="fig|1423767.3.peg.5"/>
<dbReference type="Proteomes" id="UP000051307">
    <property type="component" value="Unassembled WGS sequence"/>
</dbReference>
<sequence length="85" mass="9790">MHALKDHKLRGLSLNCARTINDNREFLAKDKSKLMEAIKHETDAYALVSGQTTEFVEPEQLQYLFKSVAEMQIALLQFNADHIDR</sequence>
<gene>
    <name evidence="1" type="ORF">FC59_GL000003</name>
</gene>